<gene>
    <name evidence="2" type="ORF">C1SCF055_LOCUS1420</name>
</gene>
<feature type="compositionally biased region" description="Basic and acidic residues" evidence="1">
    <location>
        <begin position="389"/>
        <end position="428"/>
    </location>
</feature>
<feature type="compositionally biased region" description="Low complexity" evidence="1">
    <location>
        <begin position="134"/>
        <end position="152"/>
    </location>
</feature>
<sequence>MQSKRVLVPTEVDEEEKPKGAKQLKRAAPLALEDQKVDKKETAKKATAVKAKASKPEVSGGSSQQGNSTTKPMALENQPTPGQASKSTLPPAKLERCKSNVSNDGNGVASAVDACLNRQDTANLNKTGKGIAKAAAAAADPDPSEPDSSSSENESEDGENPQDEQDLEKVLKQKESRARYMRFYRSLRSKRTPLEVRRAGAAAYRQSDRLQVLLEQWLACSGQWKASEFYYQARQKKRSRRHGCRKWLTRSEIATKYGSFDTADSIIAQKMRDPEISKDQIRCHPDMHGQETDDTRQYLVWDQDGEEETTDLVTQALFQAADTDENDKKPGVGQARKKQSKKKQDKAKKKSRKNKKSSKKRKDSSAKPKRKGKKQPKTEKNKKLGQNKKSKDPKDQTEEDKEKARKKQEEIERKAEEKRVTDAHKKECRKGEQAIDKLTIAIHKTTSLQGGKLSSMSQAVQDAIFQEMKPQAKVLKSTRTDLQSRIDSSQAGGLDDLTDGIATAQRVLKDFGTFLKSYNLK</sequence>
<evidence type="ECO:0000256" key="1">
    <source>
        <dbReference type="SAM" id="MobiDB-lite"/>
    </source>
</evidence>
<feature type="compositionally biased region" description="Basic and acidic residues" evidence="1">
    <location>
        <begin position="33"/>
        <end position="44"/>
    </location>
</feature>
<dbReference type="AlphaFoldDB" id="A0A9P1BGI4"/>
<accession>A0A9P1BGI4</accession>
<evidence type="ECO:0000313" key="5">
    <source>
        <dbReference type="Proteomes" id="UP001152797"/>
    </source>
</evidence>
<organism evidence="2">
    <name type="scientific">Cladocopium goreaui</name>
    <dbReference type="NCBI Taxonomy" id="2562237"/>
    <lineage>
        <taxon>Eukaryota</taxon>
        <taxon>Sar</taxon>
        <taxon>Alveolata</taxon>
        <taxon>Dinophyceae</taxon>
        <taxon>Suessiales</taxon>
        <taxon>Symbiodiniaceae</taxon>
        <taxon>Cladocopium</taxon>
    </lineage>
</organism>
<dbReference type="OrthoDB" id="431283at2759"/>
<dbReference type="EMBL" id="CAMXCT030000040">
    <property type="protein sequence ID" value="CAL4760194.1"/>
    <property type="molecule type" value="Genomic_DNA"/>
</dbReference>
<feature type="compositionally biased region" description="Polar residues" evidence="1">
    <location>
        <begin position="67"/>
        <end position="88"/>
    </location>
</feature>
<feature type="region of interest" description="Disordered" evidence="1">
    <location>
        <begin position="1"/>
        <end position="108"/>
    </location>
</feature>
<feature type="region of interest" description="Disordered" evidence="1">
    <location>
        <begin position="130"/>
        <end position="174"/>
    </location>
</feature>
<name>A0A9P1BGI4_9DINO</name>
<dbReference type="Proteomes" id="UP001152797">
    <property type="component" value="Unassembled WGS sequence"/>
</dbReference>
<comment type="caution">
    <text evidence="2">The sequence shown here is derived from an EMBL/GenBank/DDBJ whole genome shotgun (WGS) entry which is preliminary data.</text>
</comment>
<keyword evidence="5" id="KW-1185">Reference proteome</keyword>
<evidence type="ECO:0000313" key="2">
    <source>
        <dbReference type="EMBL" id="CAI3972882.1"/>
    </source>
</evidence>
<proteinExistence type="predicted"/>
<dbReference type="EMBL" id="CAMXCT020000040">
    <property type="protein sequence ID" value="CAL1126257.1"/>
    <property type="molecule type" value="Genomic_DNA"/>
</dbReference>
<feature type="region of interest" description="Disordered" evidence="1">
    <location>
        <begin position="319"/>
        <end position="428"/>
    </location>
</feature>
<dbReference type="EMBL" id="CAMXCT010000040">
    <property type="protein sequence ID" value="CAI3972882.1"/>
    <property type="molecule type" value="Genomic_DNA"/>
</dbReference>
<reference evidence="3" key="2">
    <citation type="submission" date="2024-04" db="EMBL/GenBank/DDBJ databases">
        <authorList>
            <person name="Chen Y."/>
            <person name="Shah S."/>
            <person name="Dougan E. K."/>
            <person name="Thang M."/>
            <person name="Chan C."/>
        </authorList>
    </citation>
    <scope>NUCLEOTIDE SEQUENCE [LARGE SCALE GENOMIC DNA]</scope>
</reference>
<protein>
    <submittedName>
        <fullName evidence="4">Neurofilament heavy polypeptide</fullName>
    </submittedName>
</protein>
<evidence type="ECO:0000313" key="4">
    <source>
        <dbReference type="EMBL" id="CAL4760194.1"/>
    </source>
</evidence>
<feature type="compositionally biased region" description="Acidic residues" evidence="1">
    <location>
        <begin position="153"/>
        <end position="166"/>
    </location>
</feature>
<feature type="compositionally biased region" description="Basic residues" evidence="1">
    <location>
        <begin position="335"/>
        <end position="375"/>
    </location>
</feature>
<evidence type="ECO:0000313" key="3">
    <source>
        <dbReference type="EMBL" id="CAL1126257.1"/>
    </source>
</evidence>
<reference evidence="2" key="1">
    <citation type="submission" date="2022-10" db="EMBL/GenBank/DDBJ databases">
        <authorList>
            <person name="Chen Y."/>
            <person name="Dougan E. K."/>
            <person name="Chan C."/>
            <person name="Rhodes N."/>
            <person name="Thang M."/>
        </authorList>
    </citation>
    <scope>NUCLEOTIDE SEQUENCE</scope>
</reference>